<sequence length="162" mass="18276">MIVRLTEKLRSKIKVGPLQTLPLEERPFADWSANFFRVDLVQYVILTHTRSLYSCVMLGKGVTDERRFLERGIATIGEFMLADGHESAHRTFAAASSEPVRFAKSLNRSILGSMNDLIYNAKWNIAHGQPPHEVGFGLNIAPMSGLDWSNPRATFMRLAKEE</sequence>
<reference evidence="2 3" key="1">
    <citation type="submission" date="2019-02" db="EMBL/GenBank/DDBJ databases">
        <title>Deep-cultivation of Planctomycetes and their phenomic and genomic characterization uncovers novel biology.</title>
        <authorList>
            <person name="Wiegand S."/>
            <person name="Jogler M."/>
            <person name="Boedeker C."/>
            <person name="Pinto D."/>
            <person name="Vollmers J."/>
            <person name="Rivas-Marin E."/>
            <person name="Kohn T."/>
            <person name="Peeters S.H."/>
            <person name="Heuer A."/>
            <person name="Rast P."/>
            <person name="Oberbeckmann S."/>
            <person name="Bunk B."/>
            <person name="Jeske O."/>
            <person name="Meyerdierks A."/>
            <person name="Storesund J.E."/>
            <person name="Kallscheuer N."/>
            <person name="Luecker S."/>
            <person name="Lage O.M."/>
            <person name="Pohl T."/>
            <person name="Merkel B.J."/>
            <person name="Hornburger P."/>
            <person name="Mueller R.-W."/>
            <person name="Bruemmer F."/>
            <person name="Labrenz M."/>
            <person name="Spormann A.M."/>
            <person name="Op den Camp H."/>
            <person name="Overmann J."/>
            <person name="Amann R."/>
            <person name="Jetten M.S.M."/>
            <person name="Mascher T."/>
            <person name="Medema M.H."/>
            <person name="Devos D.P."/>
            <person name="Kaster A.-K."/>
            <person name="Ovreas L."/>
            <person name="Rohde M."/>
            <person name="Galperin M.Y."/>
            <person name="Jogler C."/>
        </authorList>
    </citation>
    <scope>NUCLEOTIDE SEQUENCE [LARGE SCALE GENOMIC DNA]</scope>
    <source>
        <strain evidence="2 3">Pan216</strain>
    </source>
</reference>
<dbReference type="KEGG" id="knv:Pan216_44400"/>
<evidence type="ECO:0000313" key="3">
    <source>
        <dbReference type="Proteomes" id="UP000317093"/>
    </source>
</evidence>
<accession>A0A518B995</accession>
<feature type="domain" description="DUF6933" evidence="1">
    <location>
        <begin position="2"/>
        <end position="152"/>
    </location>
</feature>
<dbReference type="EMBL" id="CP036279">
    <property type="protein sequence ID" value="QDU63560.1"/>
    <property type="molecule type" value="Genomic_DNA"/>
</dbReference>
<dbReference type="OrthoDB" id="9801392at2"/>
<dbReference type="InterPro" id="IPR053864">
    <property type="entry name" value="DUF6933"/>
</dbReference>
<protein>
    <recommendedName>
        <fullName evidence="1">DUF6933 domain-containing protein</fullName>
    </recommendedName>
</protein>
<gene>
    <name evidence="2" type="ORF">Pan216_44400</name>
</gene>
<proteinExistence type="predicted"/>
<keyword evidence="3" id="KW-1185">Reference proteome</keyword>
<dbReference type="RefSeq" id="WP_145261115.1">
    <property type="nucleotide sequence ID" value="NZ_CP036279.1"/>
</dbReference>
<name>A0A518B995_9BACT</name>
<dbReference type="Pfam" id="PF22016">
    <property type="entry name" value="DUF6933"/>
    <property type="match status" value="1"/>
</dbReference>
<dbReference type="Proteomes" id="UP000317093">
    <property type="component" value="Chromosome"/>
</dbReference>
<organism evidence="2 3">
    <name type="scientific">Kolteria novifilia</name>
    <dbReference type="NCBI Taxonomy" id="2527975"/>
    <lineage>
        <taxon>Bacteria</taxon>
        <taxon>Pseudomonadati</taxon>
        <taxon>Planctomycetota</taxon>
        <taxon>Planctomycetia</taxon>
        <taxon>Kolteriales</taxon>
        <taxon>Kolteriaceae</taxon>
        <taxon>Kolteria</taxon>
    </lineage>
</organism>
<dbReference type="AlphaFoldDB" id="A0A518B995"/>
<evidence type="ECO:0000313" key="2">
    <source>
        <dbReference type="EMBL" id="QDU63560.1"/>
    </source>
</evidence>
<evidence type="ECO:0000259" key="1">
    <source>
        <dbReference type="Pfam" id="PF22016"/>
    </source>
</evidence>